<proteinExistence type="predicted"/>
<dbReference type="InterPro" id="IPR001647">
    <property type="entry name" value="HTH_TetR"/>
</dbReference>
<dbReference type="Pfam" id="PF16925">
    <property type="entry name" value="TetR_C_13"/>
    <property type="match status" value="1"/>
</dbReference>
<dbReference type="InterPro" id="IPR009057">
    <property type="entry name" value="Homeodomain-like_sf"/>
</dbReference>
<keyword evidence="8" id="KW-1185">Reference proteome</keyword>
<evidence type="ECO:0000256" key="1">
    <source>
        <dbReference type="ARBA" id="ARBA00023015"/>
    </source>
</evidence>
<comment type="caution">
    <text evidence="7">The sequence shown here is derived from an EMBL/GenBank/DDBJ whole genome shotgun (WGS) entry which is preliminary data.</text>
</comment>
<dbReference type="PROSITE" id="PS50977">
    <property type="entry name" value="HTH_TETR_2"/>
    <property type="match status" value="1"/>
</dbReference>
<keyword evidence="1" id="KW-0805">Transcription regulation</keyword>
<dbReference type="GO" id="GO:0003677">
    <property type="term" value="F:DNA binding"/>
    <property type="evidence" value="ECO:0007669"/>
    <property type="project" value="UniProtKB-UniRule"/>
</dbReference>
<protein>
    <submittedName>
        <fullName evidence="7">TetR family transcriptional regulator</fullName>
    </submittedName>
</protein>
<dbReference type="AlphaFoldDB" id="A0A972NY96"/>
<evidence type="ECO:0000313" key="7">
    <source>
        <dbReference type="EMBL" id="NPT61366.1"/>
    </source>
</evidence>
<keyword evidence="2 4" id="KW-0238">DNA-binding</keyword>
<dbReference type="SUPFAM" id="SSF46689">
    <property type="entry name" value="Homeodomain-like"/>
    <property type="match status" value="1"/>
</dbReference>
<dbReference type="Pfam" id="PF00440">
    <property type="entry name" value="TetR_N"/>
    <property type="match status" value="1"/>
</dbReference>
<evidence type="ECO:0000256" key="5">
    <source>
        <dbReference type="SAM" id="MobiDB-lite"/>
    </source>
</evidence>
<dbReference type="PANTHER" id="PTHR47506:SF1">
    <property type="entry name" value="HTH-TYPE TRANSCRIPTIONAL REGULATOR YJDC"/>
    <property type="match status" value="1"/>
</dbReference>
<dbReference type="InterPro" id="IPR011075">
    <property type="entry name" value="TetR_C"/>
</dbReference>
<organism evidence="7 8">
    <name type="scientific">Paraburkholderia elongata</name>
    <dbReference type="NCBI Taxonomy" id="2675747"/>
    <lineage>
        <taxon>Bacteria</taxon>
        <taxon>Pseudomonadati</taxon>
        <taxon>Pseudomonadota</taxon>
        <taxon>Betaproteobacteria</taxon>
        <taxon>Burkholderiales</taxon>
        <taxon>Burkholderiaceae</taxon>
        <taxon>Paraburkholderia</taxon>
    </lineage>
</organism>
<feature type="DNA-binding region" description="H-T-H motif" evidence="4">
    <location>
        <begin position="37"/>
        <end position="56"/>
    </location>
</feature>
<feature type="region of interest" description="Disordered" evidence="5">
    <location>
        <begin position="199"/>
        <end position="226"/>
    </location>
</feature>
<dbReference type="InterPro" id="IPR036271">
    <property type="entry name" value="Tet_transcr_reg_TetR-rel_C_sf"/>
</dbReference>
<evidence type="ECO:0000259" key="6">
    <source>
        <dbReference type="PROSITE" id="PS50977"/>
    </source>
</evidence>
<dbReference type="PANTHER" id="PTHR47506">
    <property type="entry name" value="TRANSCRIPTIONAL REGULATORY PROTEIN"/>
    <property type="match status" value="1"/>
</dbReference>
<dbReference type="RefSeq" id="WP_172176981.1">
    <property type="nucleotide sequence ID" value="NZ_WOEZ01000265.1"/>
</dbReference>
<dbReference type="Proteomes" id="UP000655523">
    <property type="component" value="Unassembled WGS sequence"/>
</dbReference>
<dbReference type="Gene3D" id="1.10.357.10">
    <property type="entry name" value="Tetracycline Repressor, domain 2"/>
    <property type="match status" value="1"/>
</dbReference>
<dbReference type="EMBL" id="WOEZ01000265">
    <property type="protein sequence ID" value="NPT61366.1"/>
    <property type="molecule type" value="Genomic_DNA"/>
</dbReference>
<feature type="domain" description="HTH tetR-type" evidence="6">
    <location>
        <begin position="14"/>
        <end position="74"/>
    </location>
</feature>
<sequence length="226" mass="24561">MSKELARPRGRPRGFDEREALEKAVRVFWTKGYDAVTIDDLVAGMGVVRPSLYAIFGDKATLFMRCLEAYAEHLGAGASKALLGPPRVSDGIRDFLSHIVESATTDDSPRGCLVGCVAPAVDDPKVRDFLARANARAVALVEQRLRRGVDAGELPRDFATAMRARQVVDLSRGLVIRARVGASRAELLRDAKDAAALVLEPKGAQPRGKRTPHTPGARQYETKSRS</sequence>
<keyword evidence="3" id="KW-0804">Transcription</keyword>
<evidence type="ECO:0000256" key="2">
    <source>
        <dbReference type="ARBA" id="ARBA00023125"/>
    </source>
</evidence>
<dbReference type="SUPFAM" id="SSF48498">
    <property type="entry name" value="Tetracyclin repressor-like, C-terminal domain"/>
    <property type="match status" value="1"/>
</dbReference>
<gene>
    <name evidence="7" type="ORF">GNZ13_44240</name>
</gene>
<evidence type="ECO:0000256" key="3">
    <source>
        <dbReference type="ARBA" id="ARBA00023163"/>
    </source>
</evidence>
<name>A0A972NY96_9BURK</name>
<reference evidence="7 8" key="1">
    <citation type="submission" date="2019-11" db="EMBL/GenBank/DDBJ databases">
        <title>Metabolism of dissolved organic matter in forest soils.</title>
        <authorList>
            <person name="Cyle K.T."/>
            <person name="Wilhelm R.C."/>
            <person name="Martinez C.E."/>
        </authorList>
    </citation>
    <scope>NUCLEOTIDE SEQUENCE [LARGE SCALE GENOMIC DNA]</scope>
    <source>
        <strain evidence="7 8">5N</strain>
    </source>
</reference>
<accession>A0A972NY96</accession>
<evidence type="ECO:0000256" key="4">
    <source>
        <dbReference type="PROSITE-ProRule" id="PRU00335"/>
    </source>
</evidence>
<dbReference type="Gene3D" id="1.10.10.60">
    <property type="entry name" value="Homeodomain-like"/>
    <property type="match status" value="1"/>
</dbReference>
<evidence type="ECO:0000313" key="8">
    <source>
        <dbReference type="Proteomes" id="UP000655523"/>
    </source>
</evidence>